<gene>
    <name evidence="10" type="ORF">C7B45_06645</name>
</gene>
<dbReference type="Proteomes" id="UP000241848">
    <property type="component" value="Unassembled WGS sequence"/>
</dbReference>
<evidence type="ECO:0000256" key="8">
    <source>
        <dbReference type="SAM" id="MobiDB-lite"/>
    </source>
</evidence>
<reference evidence="10 11" key="1">
    <citation type="journal article" date="2014" name="BMC Genomics">
        <title>Comparison of environmental and isolate Sulfobacillus genomes reveals diverse carbon, sulfur, nitrogen, and hydrogen metabolisms.</title>
        <authorList>
            <person name="Justice N.B."/>
            <person name="Norman A."/>
            <person name="Brown C.T."/>
            <person name="Singh A."/>
            <person name="Thomas B.C."/>
            <person name="Banfield J.F."/>
        </authorList>
    </citation>
    <scope>NUCLEOTIDE SEQUENCE [LARGE SCALE GENOMIC DNA]</scope>
    <source>
        <strain evidence="10">AMDSBA3</strain>
    </source>
</reference>
<sequence length="311" mass="34858">MLNISRVRVGTSTSGTPAKTSPKDGWRAFLLLLPAFAFVFIFVYLPAGMSLVLGFFHYHLAGVDTTFGGLTDFKEALTYPVFWIAVRNTLYYALLMIPTTLIGAVLIAFLIQKQTRIYAIIRTAVLLPYITPVIATTISWLWMFNPQYGVLNAFLGLFHIPPSQWLLSPAMAMPSVALYSLWHNLGFAVVIVLAALGNVPKPVMEAAAIEGCNSWQRFWKILLPFLSPTLFFLVIITSITTFQAFSQVYALSGGLGGPEYATTTLLLLLYQTAFQYFHFSYAATMAIFLVLIILIFTLIQNWLAKRWVFYD</sequence>
<dbReference type="EMBL" id="PXYV01000016">
    <property type="protein sequence ID" value="PSR22494.1"/>
    <property type="molecule type" value="Genomic_DNA"/>
</dbReference>
<dbReference type="InterPro" id="IPR000515">
    <property type="entry name" value="MetI-like"/>
</dbReference>
<dbReference type="GO" id="GO:0055085">
    <property type="term" value="P:transmembrane transport"/>
    <property type="evidence" value="ECO:0007669"/>
    <property type="project" value="InterPro"/>
</dbReference>
<dbReference type="PANTHER" id="PTHR30193:SF37">
    <property type="entry name" value="INNER MEMBRANE ABC TRANSPORTER PERMEASE PROTEIN YCJO"/>
    <property type="match status" value="1"/>
</dbReference>
<feature type="transmembrane region" description="Helical" evidence="7">
    <location>
        <begin position="276"/>
        <end position="299"/>
    </location>
</feature>
<keyword evidence="3" id="KW-1003">Cell membrane</keyword>
<dbReference type="PROSITE" id="PS50928">
    <property type="entry name" value="ABC_TM1"/>
    <property type="match status" value="1"/>
</dbReference>
<keyword evidence="2 7" id="KW-0813">Transport</keyword>
<dbReference type="CDD" id="cd06261">
    <property type="entry name" value="TM_PBP2"/>
    <property type="match status" value="1"/>
</dbReference>
<dbReference type="Gene3D" id="1.10.3720.10">
    <property type="entry name" value="MetI-like"/>
    <property type="match status" value="1"/>
</dbReference>
<dbReference type="AlphaFoldDB" id="A0A2T2WJS1"/>
<feature type="compositionally biased region" description="Polar residues" evidence="8">
    <location>
        <begin position="10"/>
        <end position="19"/>
    </location>
</feature>
<evidence type="ECO:0000313" key="10">
    <source>
        <dbReference type="EMBL" id="PSR22494.1"/>
    </source>
</evidence>
<proteinExistence type="inferred from homology"/>
<evidence type="ECO:0000313" key="11">
    <source>
        <dbReference type="Proteomes" id="UP000241848"/>
    </source>
</evidence>
<evidence type="ECO:0000256" key="2">
    <source>
        <dbReference type="ARBA" id="ARBA00022448"/>
    </source>
</evidence>
<evidence type="ECO:0000256" key="6">
    <source>
        <dbReference type="ARBA" id="ARBA00023136"/>
    </source>
</evidence>
<evidence type="ECO:0000256" key="4">
    <source>
        <dbReference type="ARBA" id="ARBA00022692"/>
    </source>
</evidence>
<evidence type="ECO:0000256" key="7">
    <source>
        <dbReference type="RuleBase" id="RU363032"/>
    </source>
</evidence>
<feature type="domain" description="ABC transmembrane type-1" evidence="9">
    <location>
        <begin position="86"/>
        <end position="300"/>
    </location>
</feature>
<dbReference type="PANTHER" id="PTHR30193">
    <property type="entry name" value="ABC TRANSPORTER PERMEASE PROTEIN"/>
    <property type="match status" value="1"/>
</dbReference>
<keyword evidence="6 7" id="KW-0472">Membrane</keyword>
<feature type="transmembrane region" description="Helical" evidence="7">
    <location>
        <begin position="90"/>
        <end position="111"/>
    </location>
</feature>
<feature type="transmembrane region" description="Helical" evidence="7">
    <location>
        <begin position="123"/>
        <end position="142"/>
    </location>
</feature>
<evidence type="ECO:0000256" key="5">
    <source>
        <dbReference type="ARBA" id="ARBA00022989"/>
    </source>
</evidence>
<keyword evidence="4 7" id="KW-0812">Transmembrane</keyword>
<accession>A0A2T2WJS1</accession>
<feature type="transmembrane region" description="Helical" evidence="7">
    <location>
        <begin position="248"/>
        <end position="270"/>
    </location>
</feature>
<dbReference type="InterPro" id="IPR035906">
    <property type="entry name" value="MetI-like_sf"/>
</dbReference>
<name>A0A2T2WJS1_9FIRM</name>
<protein>
    <submittedName>
        <fullName evidence="10">Sugar ABC transporter permease</fullName>
    </submittedName>
</protein>
<keyword evidence="5 7" id="KW-1133">Transmembrane helix</keyword>
<dbReference type="GO" id="GO:0005886">
    <property type="term" value="C:plasma membrane"/>
    <property type="evidence" value="ECO:0007669"/>
    <property type="project" value="UniProtKB-SubCell"/>
</dbReference>
<evidence type="ECO:0000259" key="9">
    <source>
        <dbReference type="PROSITE" id="PS50928"/>
    </source>
</evidence>
<organism evidence="10 11">
    <name type="scientific">Sulfobacillus acidophilus</name>
    <dbReference type="NCBI Taxonomy" id="53633"/>
    <lineage>
        <taxon>Bacteria</taxon>
        <taxon>Bacillati</taxon>
        <taxon>Bacillota</taxon>
        <taxon>Clostridia</taxon>
        <taxon>Eubacteriales</taxon>
        <taxon>Clostridiales Family XVII. Incertae Sedis</taxon>
        <taxon>Sulfobacillus</taxon>
    </lineage>
</organism>
<comment type="caution">
    <text evidence="10">The sequence shown here is derived from an EMBL/GenBank/DDBJ whole genome shotgun (WGS) entry which is preliminary data.</text>
</comment>
<feature type="transmembrane region" description="Helical" evidence="7">
    <location>
        <begin position="217"/>
        <end position="236"/>
    </location>
</feature>
<comment type="subcellular location">
    <subcellularLocation>
        <location evidence="1 7">Cell membrane</location>
        <topology evidence="1 7">Multi-pass membrane protein</topology>
    </subcellularLocation>
</comment>
<evidence type="ECO:0000256" key="3">
    <source>
        <dbReference type="ARBA" id="ARBA00022475"/>
    </source>
</evidence>
<comment type="similarity">
    <text evidence="7">Belongs to the binding-protein-dependent transport system permease family.</text>
</comment>
<dbReference type="InterPro" id="IPR051393">
    <property type="entry name" value="ABC_transporter_permease"/>
</dbReference>
<feature type="region of interest" description="Disordered" evidence="8">
    <location>
        <begin position="1"/>
        <end position="20"/>
    </location>
</feature>
<dbReference type="SUPFAM" id="SSF161098">
    <property type="entry name" value="MetI-like"/>
    <property type="match status" value="1"/>
</dbReference>
<dbReference type="Pfam" id="PF00528">
    <property type="entry name" value="BPD_transp_1"/>
    <property type="match status" value="1"/>
</dbReference>
<feature type="transmembrane region" description="Helical" evidence="7">
    <location>
        <begin position="176"/>
        <end position="197"/>
    </location>
</feature>
<evidence type="ECO:0000256" key="1">
    <source>
        <dbReference type="ARBA" id="ARBA00004651"/>
    </source>
</evidence>
<feature type="transmembrane region" description="Helical" evidence="7">
    <location>
        <begin position="29"/>
        <end position="56"/>
    </location>
</feature>